<evidence type="ECO:0000256" key="1">
    <source>
        <dbReference type="ARBA" id="ARBA00000085"/>
    </source>
</evidence>
<dbReference type="InterPro" id="IPR036388">
    <property type="entry name" value="WH-like_DNA-bd_sf"/>
</dbReference>
<dbReference type="Pfam" id="PF03861">
    <property type="entry name" value="ANTAR"/>
    <property type="match status" value="1"/>
</dbReference>
<dbReference type="Gene3D" id="1.10.10.10">
    <property type="entry name" value="Winged helix-like DNA-binding domain superfamily/Winged helix DNA-binding domain"/>
    <property type="match status" value="1"/>
</dbReference>
<dbReference type="InterPro" id="IPR035965">
    <property type="entry name" value="PAS-like_dom_sf"/>
</dbReference>
<dbReference type="RefSeq" id="WP_144754995.1">
    <property type="nucleotide sequence ID" value="NZ_VMNW02000035.1"/>
</dbReference>
<dbReference type="InterPro" id="IPR000014">
    <property type="entry name" value="PAS"/>
</dbReference>
<comment type="caution">
    <text evidence="7">The sequence shown here is derived from an EMBL/GenBank/DDBJ whole genome shotgun (WGS) entry which is preliminary data.</text>
</comment>
<keyword evidence="5" id="KW-0418">Kinase</keyword>
<dbReference type="EC" id="2.7.13.3" evidence="2"/>
<dbReference type="SUPFAM" id="SSF52172">
    <property type="entry name" value="CheY-like"/>
    <property type="match status" value="1"/>
</dbReference>
<evidence type="ECO:0000256" key="3">
    <source>
        <dbReference type="ARBA" id="ARBA00022553"/>
    </source>
</evidence>
<evidence type="ECO:0000256" key="4">
    <source>
        <dbReference type="ARBA" id="ARBA00022679"/>
    </source>
</evidence>
<dbReference type="Pfam" id="PF08447">
    <property type="entry name" value="PAS_3"/>
    <property type="match status" value="1"/>
</dbReference>
<dbReference type="InterPro" id="IPR005561">
    <property type="entry name" value="ANTAR"/>
</dbReference>
<dbReference type="EMBL" id="VMNW02000035">
    <property type="protein sequence ID" value="KAA9158431.1"/>
    <property type="molecule type" value="Genomic_DNA"/>
</dbReference>
<dbReference type="CDD" id="cd00130">
    <property type="entry name" value="PAS"/>
    <property type="match status" value="1"/>
</dbReference>
<dbReference type="SMART" id="SM01012">
    <property type="entry name" value="ANTAR"/>
    <property type="match status" value="1"/>
</dbReference>
<dbReference type="GO" id="GO:0003723">
    <property type="term" value="F:RNA binding"/>
    <property type="evidence" value="ECO:0007669"/>
    <property type="project" value="InterPro"/>
</dbReference>
<dbReference type="PANTHER" id="PTHR43304">
    <property type="entry name" value="PHYTOCHROME-LIKE PROTEIN CPH1"/>
    <property type="match status" value="1"/>
</dbReference>
<name>A0A5N0V193_9PSEU</name>
<organism evidence="7 8">
    <name type="scientific">Amycolatopsis acidicola</name>
    <dbReference type="NCBI Taxonomy" id="2596893"/>
    <lineage>
        <taxon>Bacteria</taxon>
        <taxon>Bacillati</taxon>
        <taxon>Actinomycetota</taxon>
        <taxon>Actinomycetes</taxon>
        <taxon>Pseudonocardiales</taxon>
        <taxon>Pseudonocardiaceae</taxon>
        <taxon>Amycolatopsis</taxon>
    </lineage>
</organism>
<accession>A0A5N0V193</accession>
<gene>
    <name evidence="7" type="ORF">FPZ12_022850</name>
</gene>
<protein>
    <recommendedName>
        <fullName evidence="2">histidine kinase</fullName>
        <ecNumber evidence="2">2.7.13.3</ecNumber>
    </recommendedName>
</protein>
<proteinExistence type="predicted"/>
<sequence length="220" mass="23742">MTTKPDPLSALPSGQSADQVGMYHWDVRAGTWSWSPEIYRMYGYRPGAVSPGPELFAEHGHPGDRPQLSEVFERARRTGEPFSAQQRIAAADGVTRAVVVVGAVDQDEAGLAKIHGYYVDLTSARLREAEQLSELAGEAAGLQRAMASRAGIEQAKGMIMLGYGCDSATAFELLTSASQRGNVKLRELAEGLVAAVQNPPEPLARTREYLESVLARLTNV</sequence>
<keyword evidence="3" id="KW-0597">Phosphoprotein</keyword>
<dbReference type="AlphaFoldDB" id="A0A5N0V193"/>
<evidence type="ECO:0000256" key="2">
    <source>
        <dbReference type="ARBA" id="ARBA00012438"/>
    </source>
</evidence>
<dbReference type="Proteomes" id="UP000319769">
    <property type="component" value="Unassembled WGS sequence"/>
</dbReference>
<dbReference type="Gene3D" id="3.30.450.20">
    <property type="entry name" value="PAS domain"/>
    <property type="match status" value="1"/>
</dbReference>
<dbReference type="InterPro" id="IPR052162">
    <property type="entry name" value="Sensor_kinase/Photoreceptor"/>
</dbReference>
<evidence type="ECO:0000313" key="8">
    <source>
        <dbReference type="Proteomes" id="UP000319769"/>
    </source>
</evidence>
<dbReference type="SUPFAM" id="SSF55785">
    <property type="entry name" value="PYP-like sensor domain (PAS domain)"/>
    <property type="match status" value="1"/>
</dbReference>
<evidence type="ECO:0000313" key="7">
    <source>
        <dbReference type="EMBL" id="KAA9158431.1"/>
    </source>
</evidence>
<dbReference type="InterPro" id="IPR013655">
    <property type="entry name" value="PAS_fold_3"/>
</dbReference>
<comment type="catalytic activity">
    <reaction evidence="1">
        <text>ATP + protein L-histidine = ADP + protein N-phospho-L-histidine.</text>
        <dbReference type="EC" id="2.7.13.3"/>
    </reaction>
</comment>
<dbReference type="InterPro" id="IPR011006">
    <property type="entry name" value="CheY-like_superfamily"/>
</dbReference>
<dbReference type="PANTHER" id="PTHR43304:SF1">
    <property type="entry name" value="PAC DOMAIN-CONTAINING PROTEIN"/>
    <property type="match status" value="1"/>
</dbReference>
<dbReference type="GO" id="GO:0004673">
    <property type="term" value="F:protein histidine kinase activity"/>
    <property type="evidence" value="ECO:0007669"/>
    <property type="project" value="UniProtKB-EC"/>
</dbReference>
<dbReference type="PROSITE" id="PS50921">
    <property type="entry name" value="ANTAR"/>
    <property type="match status" value="1"/>
</dbReference>
<dbReference type="OrthoDB" id="3787288at2"/>
<feature type="domain" description="ANTAR" evidence="6">
    <location>
        <begin position="132"/>
        <end position="193"/>
    </location>
</feature>
<reference evidence="7" key="1">
    <citation type="submission" date="2019-09" db="EMBL/GenBank/DDBJ databases">
        <authorList>
            <person name="Teo W.F.A."/>
            <person name="Duangmal K."/>
        </authorList>
    </citation>
    <scope>NUCLEOTIDE SEQUENCE [LARGE SCALE GENOMIC DNA]</scope>
    <source>
        <strain evidence="7">K81G1</strain>
    </source>
</reference>
<evidence type="ECO:0000256" key="5">
    <source>
        <dbReference type="ARBA" id="ARBA00022777"/>
    </source>
</evidence>
<keyword evidence="8" id="KW-1185">Reference proteome</keyword>
<keyword evidence="4" id="KW-0808">Transferase</keyword>
<evidence type="ECO:0000259" key="6">
    <source>
        <dbReference type="PROSITE" id="PS50921"/>
    </source>
</evidence>